<dbReference type="InterPro" id="IPR011990">
    <property type="entry name" value="TPR-like_helical_dom_sf"/>
</dbReference>
<dbReference type="Proteomes" id="UP000254771">
    <property type="component" value="Unassembled WGS sequence"/>
</dbReference>
<organism evidence="2 3">
    <name type="scientific">endosymbiont of Escarpia spicata</name>
    <dbReference type="NCBI Taxonomy" id="2200908"/>
    <lineage>
        <taxon>Bacteria</taxon>
        <taxon>Pseudomonadati</taxon>
        <taxon>Pseudomonadota</taxon>
        <taxon>Gammaproteobacteria</taxon>
        <taxon>sulfur-oxidizing symbionts</taxon>
    </lineage>
</organism>
<dbReference type="AlphaFoldDB" id="A0A370DCQ9"/>
<evidence type="ECO:0000313" key="2">
    <source>
        <dbReference type="EMBL" id="RDH81956.1"/>
    </source>
</evidence>
<feature type="domain" description="SPOR" evidence="1">
    <location>
        <begin position="200"/>
        <end position="278"/>
    </location>
</feature>
<accession>A0A370DCQ9</accession>
<dbReference type="SMART" id="SM00671">
    <property type="entry name" value="SEL1"/>
    <property type="match status" value="4"/>
</dbReference>
<dbReference type="PANTHER" id="PTHR43628:SF1">
    <property type="entry name" value="CHITIN SYNTHASE REGULATORY FACTOR 2-RELATED"/>
    <property type="match status" value="1"/>
</dbReference>
<evidence type="ECO:0000259" key="1">
    <source>
        <dbReference type="PROSITE" id="PS51724"/>
    </source>
</evidence>
<dbReference type="Gene3D" id="1.25.40.10">
    <property type="entry name" value="Tetratricopeptide repeat domain"/>
    <property type="match status" value="1"/>
</dbReference>
<proteinExistence type="predicted"/>
<evidence type="ECO:0000313" key="3">
    <source>
        <dbReference type="Proteomes" id="UP000254771"/>
    </source>
</evidence>
<dbReference type="Pfam" id="PF05036">
    <property type="entry name" value="SPOR"/>
    <property type="match status" value="1"/>
</dbReference>
<reference evidence="2 3" key="1">
    <citation type="journal article" date="2018" name="ISME J.">
        <title>Endosymbiont genomes yield clues of tubeworm success.</title>
        <authorList>
            <person name="Li Y."/>
            <person name="Liles M.R."/>
            <person name="Halanych K.M."/>
        </authorList>
    </citation>
    <scope>NUCLEOTIDE SEQUENCE [LARGE SCALE GENOMIC DNA]</scope>
    <source>
        <strain evidence="2">A1462</strain>
    </source>
</reference>
<comment type="caution">
    <text evidence="2">The sequence shown here is derived from an EMBL/GenBank/DDBJ whole genome shotgun (WGS) entry which is preliminary data.</text>
</comment>
<dbReference type="InterPro" id="IPR006597">
    <property type="entry name" value="Sel1-like"/>
</dbReference>
<dbReference type="SUPFAM" id="SSF81901">
    <property type="entry name" value="HCP-like"/>
    <property type="match status" value="1"/>
</dbReference>
<dbReference type="InterPro" id="IPR052945">
    <property type="entry name" value="Mitotic_Regulator"/>
</dbReference>
<gene>
    <name evidence="2" type="ORF">DIZ78_16075</name>
</gene>
<keyword evidence="3" id="KW-1185">Reference proteome</keyword>
<dbReference type="EMBL" id="QFXE01000021">
    <property type="protein sequence ID" value="RDH81956.1"/>
    <property type="molecule type" value="Genomic_DNA"/>
</dbReference>
<name>A0A370DCQ9_9GAMM</name>
<dbReference type="Gene3D" id="3.30.70.1070">
    <property type="entry name" value="Sporulation related repeat"/>
    <property type="match status" value="1"/>
</dbReference>
<dbReference type="PANTHER" id="PTHR43628">
    <property type="entry name" value="ACTIVATOR OF C KINASE PROTEIN 1-RELATED"/>
    <property type="match status" value="1"/>
</dbReference>
<dbReference type="PROSITE" id="PS51724">
    <property type="entry name" value="SPOR"/>
    <property type="match status" value="1"/>
</dbReference>
<protein>
    <submittedName>
        <fullName evidence="2">Phosphate ABC transporter permease</fullName>
    </submittedName>
</protein>
<dbReference type="InterPro" id="IPR007730">
    <property type="entry name" value="SPOR-like_dom"/>
</dbReference>
<dbReference type="GO" id="GO:0042834">
    <property type="term" value="F:peptidoglycan binding"/>
    <property type="evidence" value="ECO:0007669"/>
    <property type="project" value="InterPro"/>
</dbReference>
<dbReference type="Pfam" id="PF08238">
    <property type="entry name" value="Sel1"/>
    <property type="match status" value="4"/>
</dbReference>
<sequence length="295" mass="33124">MIFHLGLKPFLLVTLLLLGLSTATRANLVEEGARLIEQGKTEQALQLFKKAASAGDSLGAYGLGVLYFQGIGVKKDPEKATKWFSLAAEKGHAPAQFNLGNAYLKGRGTRQDINKAEYWWRKASMQGYSRAQFNLGSLLTSERSGQADHEEGIAWFRAAASQGEEQAAQKLMEFDEPIAYDLITADWQREPLRSESRLLTLPAEHYTIHFLSAKAPETAVHFVQQHKLQGKALLFRFTREKDIWTGVVFGDYTSRAEATATIERLNPSLKRLQAWVRPIRDIQKSILAGDFRRSQ</sequence>
<dbReference type="InterPro" id="IPR036680">
    <property type="entry name" value="SPOR-like_sf"/>
</dbReference>